<dbReference type="Ensembl" id="ENSMODT00000067285.1">
    <property type="protein sequence ID" value="ENSMODP00000042968.1"/>
    <property type="gene ID" value="ENSMODG00000046208.1"/>
</dbReference>
<dbReference type="OrthoDB" id="548799at2759"/>
<dbReference type="CTD" id="122664"/>
<gene>
    <name evidence="5" type="primary">TPPP2</name>
</gene>
<dbReference type="RefSeq" id="XP_001379417.1">
    <property type="nucleotide sequence ID" value="XM_001379380.4"/>
</dbReference>
<dbReference type="FunCoup" id="A0A5F8G683">
    <property type="interactions" value="12"/>
</dbReference>
<organism evidence="5 6">
    <name type="scientific">Monodelphis domestica</name>
    <name type="common">Gray short-tailed opossum</name>
    <dbReference type="NCBI Taxonomy" id="13616"/>
    <lineage>
        <taxon>Eukaryota</taxon>
        <taxon>Metazoa</taxon>
        <taxon>Chordata</taxon>
        <taxon>Craniata</taxon>
        <taxon>Vertebrata</taxon>
        <taxon>Euteleostomi</taxon>
        <taxon>Mammalia</taxon>
        <taxon>Metatheria</taxon>
        <taxon>Didelphimorphia</taxon>
        <taxon>Didelphidae</taxon>
        <taxon>Monodelphis</taxon>
    </lineage>
</organism>
<evidence type="ECO:0000313" key="6">
    <source>
        <dbReference type="Proteomes" id="UP000002280"/>
    </source>
</evidence>
<dbReference type="GO" id="GO:1901317">
    <property type="term" value="P:regulation of flagellated sperm motility"/>
    <property type="evidence" value="ECO:0007669"/>
    <property type="project" value="Ensembl"/>
</dbReference>
<dbReference type="PANTHER" id="PTHR12932:SF21">
    <property type="entry name" value="TUBULIN POLYMERIZATION-PROMOTING PROTEIN FAMILY MEMBER 2"/>
    <property type="match status" value="1"/>
</dbReference>
<dbReference type="Gene3D" id="1.10.238.10">
    <property type="entry name" value="EF-hand"/>
    <property type="match status" value="1"/>
</dbReference>
<keyword evidence="3" id="KW-0963">Cytoplasm</keyword>
<proteinExistence type="inferred from homology"/>
<dbReference type="InterPro" id="IPR011992">
    <property type="entry name" value="EF-hand-dom_pair"/>
</dbReference>
<evidence type="ECO:0000256" key="2">
    <source>
        <dbReference type="ARBA" id="ARBA00010994"/>
    </source>
</evidence>
<dbReference type="FunFam" id="1.10.238.10:FF:000057">
    <property type="entry name" value="Tubulin polymerization-promoting protein family member 3"/>
    <property type="match status" value="1"/>
</dbReference>
<reference evidence="5" key="3">
    <citation type="submission" date="2025-09" db="UniProtKB">
        <authorList>
            <consortium name="Ensembl"/>
        </authorList>
    </citation>
    <scope>IDENTIFICATION</scope>
</reference>
<dbReference type="InterPro" id="IPR008907">
    <property type="entry name" value="TPP/p25"/>
</dbReference>
<dbReference type="SUPFAM" id="SSF47473">
    <property type="entry name" value="EF-hand"/>
    <property type="match status" value="1"/>
</dbReference>
<comment type="similarity">
    <text evidence="2">Belongs to the TPPP family.</text>
</comment>
<name>A0A5F8G683_MONDO</name>
<dbReference type="GeneID" id="100029737"/>
<dbReference type="AlphaFoldDB" id="A0A5F8G683"/>
<dbReference type="GO" id="GO:0046785">
    <property type="term" value="P:microtubule polymerization"/>
    <property type="evidence" value="ECO:0000318"/>
    <property type="project" value="GO_Central"/>
</dbReference>
<accession>A0A5F8G683</accession>
<keyword evidence="6" id="KW-1185">Reference proteome</keyword>
<dbReference type="InParanoid" id="A0A5F8G683"/>
<evidence type="ECO:0000256" key="1">
    <source>
        <dbReference type="ARBA" id="ARBA00004496"/>
    </source>
</evidence>
<evidence type="ECO:0000256" key="4">
    <source>
        <dbReference type="SAM" id="MobiDB-lite"/>
    </source>
</evidence>
<dbReference type="Proteomes" id="UP000002280">
    <property type="component" value="Chromosome 1"/>
</dbReference>
<dbReference type="GeneTree" id="ENSGT00940000153875"/>
<feature type="region of interest" description="Disordered" evidence="4">
    <location>
        <begin position="121"/>
        <end position="170"/>
    </location>
</feature>
<evidence type="ECO:0000313" key="5">
    <source>
        <dbReference type="Ensembl" id="ENSMODP00000042968.1"/>
    </source>
</evidence>
<dbReference type="PANTHER" id="PTHR12932">
    <property type="entry name" value="P25 ALPHA-RELATED"/>
    <property type="match status" value="1"/>
</dbReference>
<dbReference type="Bgee" id="ENSMODG00000046208">
    <property type="expression patterns" value="Expressed in spermatid and 15 other cell types or tissues"/>
</dbReference>
<comment type="subcellular location">
    <subcellularLocation>
        <location evidence="1">Cytoplasm</location>
    </subcellularLocation>
</comment>
<dbReference type="STRING" id="13616.ENSMODP00000042968"/>
<feature type="compositionally biased region" description="Basic and acidic residues" evidence="4">
    <location>
        <begin position="129"/>
        <end position="151"/>
    </location>
</feature>
<protein>
    <submittedName>
        <fullName evidence="5">Tubulin polymerization promoting protein family member 2</fullName>
    </submittedName>
</protein>
<reference evidence="5 6" key="1">
    <citation type="journal article" date="2007" name="Nature">
        <title>Genome of the marsupial Monodelphis domestica reveals innovation in non-coding sequences.</title>
        <authorList>
            <person name="Mikkelsen T.S."/>
            <person name="Wakefield M.J."/>
            <person name="Aken B."/>
            <person name="Amemiya C.T."/>
            <person name="Chang J.L."/>
            <person name="Duke S."/>
            <person name="Garber M."/>
            <person name="Gentles A.J."/>
            <person name="Goodstadt L."/>
            <person name="Heger A."/>
            <person name="Jurka J."/>
            <person name="Kamal M."/>
            <person name="Mauceli E."/>
            <person name="Searle S.M."/>
            <person name="Sharpe T."/>
            <person name="Baker M.L."/>
            <person name="Batzer M.A."/>
            <person name="Benos P.V."/>
            <person name="Belov K."/>
            <person name="Clamp M."/>
            <person name="Cook A."/>
            <person name="Cuff J."/>
            <person name="Das R."/>
            <person name="Davidow L."/>
            <person name="Deakin J.E."/>
            <person name="Fazzari M.J."/>
            <person name="Glass J.L."/>
            <person name="Grabherr M."/>
            <person name="Greally J.M."/>
            <person name="Gu W."/>
            <person name="Hore T.A."/>
            <person name="Huttley G.A."/>
            <person name="Kleber M."/>
            <person name="Jirtle R.L."/>
            <person name="Koina E."/>
            <person name="Lee J.T."/>
            <person name="Mahony S."/>
            <person name="Marra M.A."/>
            <person name="Miller R.D."/>
            <person name="Nicholls R.D."/>
            <person name="Oda M."/>
            <person name="Papenfuss A.T."/>
            <person name="Parra Z.E."/>
            <person name="Pollock D.D."/>
            <person name="Ray D.A."/>
            <person name="Schein J.E."/>
            <person name="Speed T.P."/>
            <person name="Thompson K."/>
            <person name="VandeBerg J.L."/>
            <person name="Wade C.M."/>
            <person name="Walker J.A."/>
            <person name="Waters P.D."/>
            <person name="Webber C."/>
            <person name="Weidman J.R."/>
            <person name="Xie X."/>
            <person name="Zody M.C."/>
            <person name="Baldwin J."/>
            <person name="Abdouelleil A."/>
            <person name="Abdulkadir J."/>
            <person name="Abebe A."/>
            <person name="Abera B."/>
            <person name="Abreu J."/>
            <person name="Acer S.C."/>
            <person name="Aftuck L."/>
            <person name="Alexander A."/>
            <person name="An P."/>
            <person name="Anderson E."/>
            <person name="Anderson S."/>
            <person name="Arachi H."/>
            <person name="Azer M."/>
            <person name="Bachantsang P."/>
            <person name="Barry A."/>
            <person name="Bayul T."/>
            <person name="Berlin A."/>
            <person name="Bessette D."/>
            <person name="Bloom T."/>
            <person name="Bloom T."/>
            <person name="Boguslavskiy L."/>
            <person name="Bonnet C."/>
            <person name="Boukhgalter B."/>
            <person name="Bourzgui I."/>
            <person name="Brown A."/>
            <person name="Cahill P."/>
            <person name="Channer S."/>
            <person name="Cheshatsang Y."/>
            <person name="Chuda L."/>
            <person name="Citroen M."/>
            <person name="Collymore A."/>
            <person name="Cooke P."/>
            <person name="Costello M."/>
            <person name="D'Aco K."/>
            <person name="Daza R."/>
            <person name="De Haan G."/>
            <person name="DeGray S."/>
            <person name="DeMaso C."/>
            <person name="Dhargay N."/>
            <person name="Dooley K."/>
            <person name="Dooley E."/>
            <person name="Doricent M."/>
            <person name="Dorje P."/>
            <person name="Dorjee K."/>
            <person name="Dupes A."/>
            <person name="Elong R."/>
            <person name="Falk J."/>
            <person name="Farina A."/>
            <person name="Faro S."/>
            <person name="Ferguson D."/>
            <person name="Fisher S."/>
            <person name="Foley C.D."/>
            <person name="Franke A."/>
            <person name="Friedrich D."/>
            <person name="Gadbois L."/>
            <person name="Gearin G."/>
            <person name="Gearin C.R."/>
            <person name="Giannoukos G."/>
            <person name="Goode T."/>
            <person name="Graham J."/>
            <person name="Grandbois E."/>
            <person name="Grewal S."/>
            <person name="Gyaltsen K."/>
            <person name="Hafez N."/>
            <person name="Hagos B."/>
            <person name="Hall J."/>
            <person name="Henson C."/>
            <person name="Hollinger A."/>
            <person name="Honan T."/>
            <person name="Huard M.D."/>
            <person name="Hughes L."/>
            <person name="Hurhula B."/>
            <person name="Husby M.E."/>
            <person name="Kamat A."/>
            <person name="Kanga B."/>
            <person name="Kashin S."/>
            <person name="Khazanovich D."/>
            <person name="Kisner P."/>
            <person name="Lance K."/>
            <person name="Lara M."/>
            <person name="Lee W."/>
            <person name="Lennon N."/>
            <person name="Letendre F."/>
            <person name="LeVine R."/>
            <person name="Lipovsky A."/>
            <person name="Liu X."/>
            <person name="Liu J."/>
            <person name="Liu S."/>
            <person name="Lokyitsang T."/>
            <person name="Lokyitsang Y."/>
            <person name="Lubonja R."/>
            <person name="Lui A."/>
            <person name="MacDonald P."/>
            <person name="Magnisalis V."/>
            <person name="Maru K."/>
            <person name="Matthews C."/>
            <person name="McCusker W."/>
            <person name="McDonough S."/>
            <person name="Mehta T."/>
            <person name="Meldrim J."/>
            <person name="Meneus L."/>
            <person name="Mihai O."/>
            <person name="Mihalev A."/>
            <person name="Mihova T."/>
            <person name="Mittelman R."/>
            <person name="Mlenga V."/>
            <person name="Montmayeur A."/>
            <person name="Mulrain L."/>
            <person name="Navidi A."/>
            <person name="Naylor J."/>
            <person name="Negash T."/>
            <person name="Nguyen T."/>
            <person name="Nguyen N."/>
            <person name="Nicol R."/>
            <person name="Norbu C."/>
            <person name="Norbu N."/>
            <person name="Novod N."/>
            <person name="O'Neill B."/>
            <person name="Osman S."/>
            <person name="Markiewicz E."/>
            <person name="Oyono O.L."/>
            <person name="Patti C."/>
            <person name="Phunkhang P."/>
            <person name="Pierre F."/>
            <person name="Priest M."/>
            <person name="Raghuraman S."/>
            <person name="Rege F."/>
            <person name="Reyes R."/>
            <person name="Rise C."/>
            <person name="Rogov P."/>
            <person name="Ross K."/>
            <person name="Ryan E."/>
            <person name="Settipalli S."/>
            <person name="Shea T."/>
            <person name="Sherpa N."/>
            <person name="Shi L."/>
            <person name="Shih D."/>
            <person name="Sparrow T."/>
            <person name="Spaulding J."/>
            <person name="Stalker J."/>
            <person name="Stange-Thomann N."/>
            <person name="Stavropoulos S."/>
            <person name="Stone C."/>
            <person name="Strader C."/>
            <person name="Tesfaye S."/>
            <person name="Thomson T."/>
            <person name="Thoulutsang Y."/>
            <person name="Thoulutsang D."/>
            <person name="Topham K."/>
            <person name="Topping I."/>
            <person name="Tsamla T."/>
            <person name="Vassiliev H."/>
            <person name="Vo A."/>
            <person name="Wangchuk T."/>
            <person name="Wangdi T."/>
            <person name="Weiand M."/>
            <person name="Wilkinson J."/>
            <person name="Wilson A."/>
            <person name="Yadav S."/>
            <person name="Young G."/>
            <person name="Yu Q."/>
            <person name="Zembek L."/>
            <person name="Zhong D."/>
            <person name="Zimmer A."/>
            <person name="Zwirko Z."/>
            <person name="Jaffe D.B."/>
            <person name="Alvarez P."/>
            <person name="Brockman W."/>
            <person name="Butler J."/>
            <person name="Chin C."/>
            <person name="Gnerre S."/>
            <person name="MacCallum I."/>
            <person name="Graves J.A."/>
            <person name="Ponting C.P."/>
            <person name="Breen M."/>
            <person name="Samollow P.B."/>
            <person name="Lander E.S."/>
            <person name="Lindblad-Toh K."/>
        </authorList>
    </citation>
    <scope>NUCLEOTIDE SEQUENCE [LARGE SCALE GENOMIC DNA]</scope>
</reference>
<evidence type="ECO:0000256" key="3">
    <source>
        <dbReference type="ARBA" id="ARBA00022490"/>
    </source>
</evidence>
<reference evidence="5" key="2">
    <citation type="submission" date="2025-08" db="UniProtKB">
        <authorList>
            <consortium name="Ensembl"/>
        </authorList>
    </citation>
    <scope>IDENTIFICATION</scope>
</reference>
<dbReference type="Pfam" id="PF05517">
    <property type="entry name" value="p25-alpha"/>
    <property type="match status" value="1"/>
</dbReference>
<dbReference type="OMA" id="KELGQMR"/>
<dbReference type="GO" id="GO:0036126">
    <property type="term" value="C:sperm flagellum"/>
    <property type="evidence" value="ECO:0007669"/>
    <property type="project" value="Ensembl"/>
</dbReference>
<dbReference type="GO" id="GO:0001578">
    <property type="term" value="P:microtubule bundle formation"/>
    <property type="evidence" value="ECO:0000318"/>
    <property type="project" value="GO_Central"/>
</dbReference>
<dbReference type="KEGG" id="mdo:100029737"/>
<dbReference type="GO" id="GO:0005829">
    <property type="term" value="C:cytosol"/>
    <property type="evidence" value="ECO:0007669"/>
    <property type="project" value="Ensembl"/>
</dbReference>
<dbReference type="GO" id="GO:0032273">
    <property type="term" value="P:positive regulation of protein polymerization"/>
    <property type="evidence" value="ECO:0000318"/>
    <property type="project" value="GO_Central"/>
</dbReference>
<sequence length="170" mass="18650">MASEAEKTFHHFAAYGESSSSGNEIHNKNFSKMCKDCGIMDGKIITSTDVDIVFSKVKKKNARSINWTECQMALKEMGQKKFKDKSPEEALQSMFALMVNKVPVASGVTKTVAVGGVDRLTDTSKYTGSHKERFDESGKGKGKTGREDTHENTGYVGGYKGAGTYDQKKK</sequence>
<dbReference type="GO" id="GO:0015631">
    <property type="term" value="F:tubulin binding"/>
    <property type="evidence" value="ECO:0000318"/>
    <property type="project" value="GO_Central"/>
</dbReference>